<dbReference type="STRING" id="137246.A0A401SWV2"/>
<evidence type="ECO:0000256" key="7">
    <source>
        <dbReference type="ARBA" id="ARBA00023273"/>
    </source>
</evidence>
<comment type="function">
    <text evidence="1">Cilium- and flagellum-specific protein that plays a role in axonemal structure organization and motility. May play a role in outer and inner dynein arm assembly.</text>
</comment>
<evidence type="ECO:0000256" key="1">
    <source>
        <dbReference type="ARBA" id="ARBA00002404"/>
    </source>
</evidence>
<dbReference type="InterPro" id="IPR029416">
    <property type="entry name" value="CFAP300"/>
</dbReference>
<dbReference type="AlphaFoldDB" id="A0A401SWV2"/>
<comment type="similarity">
    <text evidence="3">Belongs to the CFAP300 family.</text>
</comment>
<keyword evidence="6" id="KW-0206">Cytoskeleton</keyword>
<evidence type="ECO:0000256" key="3">
    <source>
        <dbReference type="ARBA" id="ARBA00009205"/>
    </source>
</evidence>
<dbReference type="Proteomes" id="UP000287033">
    <property type="component" value="Unassembled WGS sequence"/>
</dbReference>
<evidence type="ECO:0000256" key="2">
    <source>
        <dbReference type="ARBA" id="ARBA00004430"/>
    </source>
</evidence>
<proteinExistence type="inferred from homology"/>
<dbReference type="PANTHER" id="PTHR31078">
    <property type="entry name" value="CILIA- AND FLAGELLA-ASSOCIATED PROTEIN 300"/>
    <property type="match status" value="1"/>
</dbReference>
<dbReference type="OMA" id="FYHCYGV"/>
<dbReference type="GO" id="GO:0005930">
    <property type="term" value="C:axoneme"/>
    <property type="evidence" value="ECO:0007669"/>
    <property type="project" value="UniProtKB-SubCell"/>
</dbReference>
<keyword evidence="5" id="KW-0963">Cytoplasm</keyword>
<evidence type="ECO:0000256" key="6">
    <source>
        <dbReference type="ARBA" id="ARBA00023212"/>
    </source>
</evidence>
<protein>
    <recommendedName>
        <fullName evidence="4">Cilia- and flagella-associated protein 300</fullName>
    </recommendedName>
</protein>
<evidence type="ECO:0000256" key="5">
    <source>
        <dbReference type="ARBA" id="ARBA00022490"/>
    </source>
</evidence>
<evidence type="ECO:0000256" key="4">
    <source>
        <dbReference type="ARBA" id="ARBA00022174"/>
    </source>
</evidence>
<evidence type="ECO:0000313" key="9">
    <source>
        <dbReference type="Proteomes" id="UP000287033"/>
    </source>
</evidence>
<sequence>MSSSYNVGGQEPIGITLRDPGKNFNAAGRFLATINTGEAMAAERAVKPAFTFRYLSNKKINFLEDSKIRDLFMKWSMLGRMSVQVFSFDQHFQPYEKDSFVQAFFQDSNVKVNLKVLSPLSSEWTTLGKEVKEIQVEEVPCNQLSMLFFDCLYTEEIVRETGHITKCLDEFYEDFVISDQLRQVLLLEESDKYQIFSDKEREEFVFRIFKHLCLGGVLCQYEDTIDPYLETCKTMYKELVSVQKDPDAKDIRIISTVFKVIANDEYGICYPSTNKHEQTFAYLIVDPLKCHVHVLYHCFGGGLFCN</sequence>
<dbReference type="EMBL" id="BEZZ01000637">
    <property type="protein sequence ID" value="GCC34868.1"/>
    <property type="molecule type" value="Genomic_DNA"/>
</dbReference>
<keyword evidence="9" id="KW-1185">Reference proteome</keyword>
<comment type="caution">
    <text evidence="8">The sequence shown here is derived from an EMBL/GenBank/DDBJ whole genome shotgun (WGS) entry which is preliminary data.</text>
</comment>
<keyword evidence="7" id="KW-0966">Cell projection</keyword>
<reference evidence="8 9" key="1">
    <citation type="journal article" date="2018" name="Nat. Ecol. Evol.">
        <title>Shark genomes provide insights into elasmobranch evolution and the origin of vertebrates.</title>
        <authorList>
            <person name="Hara Y"/>
            <person name="Yamaguchi K"/>
            <person name="Onimaru K"/>
            <person name="Kadota M"/>
            <person name="Koyanagi M"/>
            <person name="Keeley SD"/>
            <person name="Tatsumi K"/>
            <person name="Tanaka K"/>
            <person name="Motone F"/>
            <person name="Kageyama Y"/>
            <person name="Nozu R"/>
            <person name="Adachi N"/>
            <person name="Nishimura O"/>
            <person name="Nakagawa R"/>
            <person name="Tanegashima C"/>
            <person name="Kiyatake I"/>
            <person name="Matsumoto R"/>
            <person name="Murakumo K"/>
            <person name="Nishida K"/>
            <person name="Terakita A"/>
            <person name="Kuratani S"/>
            <person name="Sato K"/>
            <person name="Hyodo S Kuraku.S."/>
        </authorList>
    </citation>
    <scope>NUCLEOTIDE SEQUENCE [LARGE SCALE GENOMIC DNA]</scope>
</reference>
<evidence type="ECO:0000313" key="8">
    <source>
        <dbReference type="EMBL" id="GCC34868.1"/>
    </source>
</evidence>
<gene>
    <name evidence="8" type="ORF">chiPu_0013345</name>
</gene>
<dbReference type="OrthoDB" id="10259249at2759"/>
<dbReference type="PANTHER" id="PTHR31078:SF1">
    <property type="entry name" value="CILIA- AND FLAGELLA-ASSOCIATED PROTEIN 300"/>
    <property type="match status" value="1"/>
</dbReference>
<comment type="subcellular location">
    <subcellularLocation>
        <location evidence="2">Cytoplasm</location>
        <location evidence="2">Cytoskeleton</location>
        <location evidence="2">Cilium axoneme</location>
    </subcellularLocation>
</comment>
<dbReference type="Pfam" id="PF14926">
    <property type="entry name" value="CFAP300"/>
    <property type="match status" value="1"/>
</dbReference>
<accession>A0A401SWV2</accession>
<organism evidence="8 9">
    <name type="scientific">Chiloscyllium punctatum</name>
    <name type="common">Brownbanded bambooshark</name>
    <name type="synonym">Hemiscyllium punctatum</name>
    <dbReference type="NCBI Taxonomy" id="137246"/>
    <lineage>
        <taxon>Eukaryota</taxon>
        <taxon>Metazoa</taxon>
        <taxon>Chordata</taxon>
        <taxon>Craniata</taxon>
        <taxon>Vertebrata</taxon>
        <taxon>Chondrichthyes</taxon>
        <taxon>Elasmobranchii</taxon>
        <taxon>Galeomorphii</taxon>
        <taxon>Galeoidea</taxon>
        <taxon>Orectolobiformes</taxon>
        <taxon>Hemiscylliidae</taxon>
        <taxon>Chiloscyllium</taxon>
    </lineage>
</organism>
<name>A0A401SWV2_CHIPU</name>